<keyword evidence="11" id="KW-1185">Reference proteome</keyword>
<dbReference type="GO" id="GO:0000921">
    <property type="term" value="P:septin ring assembly"/>
    <property type="evidence" value="ECO:0007669"/>
    <property type="project" value="TreeGrafter"/>
</dbReference>
<organism evidence="10 11">
    <name type="scientific">Megamonas hypermegale</name>
    <dbReference type="NCBI Taxonomy" id="158847"/>
    <lineage>
        <taxon>Bacteria</taxon>
        <taxon>Bacillati</taxon>
        <taxon>Bacillota</taxon>
        <taxon>Negativicutes</taxon>
        <taxon>Selenomonadales</taxon>
        <taxon>Selenomonadaceae</taxon>
        <taxon>Megamonas</taxon>
    </lineage>
</organism>
<proteinExistence type="predicted"/>
<sequence length="91" mass="10547">MSDKVNNKVTVEIFGVKYPLKGVNDVESIQMAAKMVDEKMRALLRQNQYLPPDRIAMLTALDLADQLISLKKDYDEFWNILEENRSDKKNT</sequence>
<gene>
    <name evidence="10" type="primary">zapA</name>
    <name evidence="10" type="ORF">SAMEA4364220_00453</name>
</gene>
<dbReference type="AlphaFoldDB" id="A0A239TD61"/>
<dbReference type="GO" id="GO:0043093">
    <property type="term" value="P:FtsZ-dependent cytokinesis"/>
    <property type="evidence" value="ECO:0007669"/>
    <property type="project" value="TreeGrafter"/>
</dbReference>
<dbReference type="RefSeq" id="WP_036254238.1">
    <property type="nucleotide sequence ID" value="NZ_CALXYH010000021.1"/>
</dbReference>
<evidence type="ECO:0000256" key="9">
    <source>
        <dbReference type="ARBA" id="ARBA00033158"/>
    </source>
</evidence>
<comment type="subunit">
    <text evidence="8">Homodimer. Interacts with FtsZ.</text>
</comment>
<keyword evidence="6" id="KW-0131">Cell cycle</keyword>
<evidence type="ECO:0000256" key="2">
    <source>
        <dbReference type="ARBA" id="ARBA00015195"/>
    </source>
</evidence>
<comment type="function">
    <text evidence="7">Activator of cell division through the inhibition of FtsZ GTPase activity, therefore promoting FtsZ assembly into bundles of protofilaments necessary for the formation of the division Z ring. It is recruited early at mid-cell but it is not essential for cell division.</text>
</comment>
<evidence type="ECO:0000313" key="10">
    <source>
        <dbReference type="EMBL" id="SNU95645.1"/>
    </source>
</evidence>
<comment type="subcellular location">
    <subcellularLocation>
        <location evidence="1">Cytoplasm</location>
    </subcellularLocation>
</comment>
<dbReference type="GO" id="GO:0030428">
    <property type="term" value="C:cell septum"/>
    <property type="evidence" value="ECO:0007669"/>
    <property type="project" value="TreeGrafter"/>
</dbReference>
<keyword evidence="5" id="KW-0717">Septation</keyword>
<evidence type="ECO:0000256" key="3">
    <source>
        <dbReference type="ARBA" id="ARBA00022490"/>
    </source>
</evidence>
<name>A0A239TD61_9FIRM</name>
<dbReference type="GeneID" id="78506486"/>
<dbReference type="InterPro" id="IPR007838">
    <property type="entry name" value="Cell_div_ZapA-like"/>
</dbReference>
<evidence type="ECO:0000256" key="6">
    <source>
        <dbReference type="ARBA" id="ARBA00023306"/>
    </source>
</evidence>
<evidence type="ECO:0000256" key="8">
    <source>
        <dbReference type="ARBA" id="ARBA00026068"/>
    </source>
</evidence>
<accession>A0A239TD61</accession>
<dbReference type="Gene3D" id="6.10.250.790">
    <property type="match status" value="1"/>
</dbReference>
<dbReference type="PANTHER" id="PTHR34981:SF1">
    <property type="entry name" value="CELL DIVISION PROTEIN ZAPA"/>
    <property type="match status" value="1"/>
</dbReference>
<dbReference type="Proteomes" id="UP000215383">
    <property type="component" value="Chromosome 1"/>
</dbReference>
<keyword evidence="4" id="KW-0132">Cell division</keyword>
<dbReference type="InterPro" id="IPR036192">
    <property type="entry name" value="Cell_div_ZapA-like_sf"/>
</dbReference>
<evidence type="ECO:0000313" key="11">
    <source>
        <dbReference type="Proteomes" id="UP000215383"/>
    </source>
</evidence>
<reference evidence="10 11" key="1">
    <citation type="submission" date="2017-06" db="EMBL/GenBank/DDBJ databases">
        <authorList>
            <consortium name="Pathogen Informatics"/>
        </authorList>
    </citation>
    <scope>NUCLEOTIDE SEQUENCE [LARGE SCALE GENOMIC DNA]</scope>
    <source>
        <strain evidence="10 11">NCTC10570</strain>
    </source>
</reference>
<dbReference type="GO" id="GO:0032153">
    <property type="term" value="C:cell division site"/>
    <property type="evidence" value="ECO:0007669"/>
    <property type="project" value="TreeGrafter"/>
</dbReference>
<dbReference type="Pfam" id="PF05164">
    <property type="entry name" value="ZapA"/>
    <property type="match status" value="1"/>
</dbReference>
<dbReference type="eggNOG" id="COG3027">
    <property type="taxonomic scope" value="Bacteria"/>
</dbReference>
<dbReference type="GO" id="GO:0005829">
    <property type="term" value="C:cytosol"/>
    <property type="evidence" value="ECO:0007669"/>
    <property type="project" value="TreeGrafter"/>
</dbReference>
<dbReference type="PANTHER" id="PTHR34981">
    <property type="entry name" value="CELL DIVISION PROTEIN ZAPA"/>
    <property type="match status" value="1"/>
</dbReference>
<keyword evidence="3" id="KW-0963">Cytoplasm</keyword>
<dbReference type="InterPro" id="IPR053712">
    <property type="entry name" value="Bac_CellDiv_Activator"/>
</dbReference>
<dbReference type="SUPFAM" id="SSF102829">
    <property type="entry name" value="Cell division protein ZapA-like"/>
    <property type="match status" value="1"/>
</dbReference>
<evidence type="ECO:0000256" key="1">
    <source>
        <dbReference type="ARBA" id="ARBA00004496"/>
    </source>
</evidence>
<evidence type="ECO:0000256" key="7">
    <source>
        <dbReference type="ARBA" id="ARBA00024910"/>
    </source>
</evidence>
<evidence type="ECO:0000256" key="4">
    <source>
        <dbReference type="ARBA" id="ARBA00022618"/>
    </source>
</evidence>
<dbReference type="GO" id="GO:0000917">
    <property type="term" value="P:division septum assembly"/>
    <property type="evidence" value="ECO:0007669"/>
    <property type="project" value="UniProtKB-KW"/>
</dbReference>
<protein>
    <recommendedName>
        <fullName evidence="2">Cell division protein ZapA</fullName>
    </recommendedName>
    <alternativeName>
        <fullName evidence="9">Z ring-associated protein ZapA</fullName>
    </alternativeName>
</protein>
<dbReference type="EMBL" id="LT906446">
    <property type="protein sequence ID" value="SNU95645.1"/>
    <property type="molecule type" value="Genomic_DNA"/>
</dbReference>
<evidence type="ECO:0000256" key="5">
    <source>
        <dbReference type="ARBA" id="ARBA00023210"/>
    </source>
</evidence>